<dbReference type="Proteomes" id="UP000689195">
    <property type="component" value="Unassembled WGS sequence"/>
</dbReference>
<evidence type="ECO:0000313" key="1">
    <source>
        <dbReference type="EMBL" id="CAD8153647.1"/>
    </source>
</evidence>
<dbReference type="EMBL" id="CAJJDO010000024">
    <property type="protein sequence ID" value="CAD8153647.1"/>
    <property type="molecule type" value="Genomic_DNA"/>
</dbReference>
<accession>A0A8S1TQ45</accession>
<evidence type="ECO:0000313" key="2">
    <source>
        <dbReference type="Proteomes" id="UP000689195"/>
    </source>
</evidence>
<reference evidence="1" key="1">
    <citation type="submission" date="2021-01" db="EMBL/GenBank/DDBJ databases">
        <authorList>
            <consortium name="Genoscope - CEA"/>
            <person name="William W."/>
        </authorList>
    </citation>
    <scope>NUCLEOTIDE SEQUENCE</scope>
</reference>
<keyword evidence="2" id="KW-1185">Reference proteome</keyword>
<organism evidence="1 2">
    <name type="scientific">Paramecium pentaurelia</name>
    <dbReference type="NCBI Taxonomy" id="43138"/>
    <lineage>
        <taxon>Eukaryota</taxon>
        <taxon>Sar</taxon>
        <taxon>Alveolata</taxon>
        <taxon>Ciliophora</taxon>
        <taxon>Intramacronucleata</taxon>
        <taxon>Oligohymenophorea</taxon>
        <taxon>Peniculida</taxon>
        <taxon>Parameciidae</taxon>
        <taxon>Paramecium</taxon>
    </lineage>
</organism>
<proteinExistence type="predicted"/>
<dbReference type="AlphaFoldDB" id="A0A8S1TQ45"/>
<gene>
    <name evidence="1" type="ORF">PPENT_87.1.T0240332</name>
</gene>
<name>A0A8S1TQ45_9CILI</name>
<sequence length="352" mass="41324">MRLDQICLSQYLQNYCQTKVNCGDNLILCESYTQFQRQSYTQFKWFANQTKKIAQNQLLIVSQLPLQNNVYMAVTQTNGVKTFFWDKTNTNYNEKHMQIHLRRLCCLVLLVTGDDVPNNDQAVGLKDKEKNSLCVVGRISVDHVLLENNAVISATASDFSINSFIEQQLYRKQWQDQGMQNYSVTDHTNGKFVIILSLLIQLNQLILLVEHAIEHNKITLFKVHSQNATAQLAIFITMERTHYEILQEVGEYLNGKRKGNWIYISNNKKSVHFYEFYNKDGQYNQQGQRVAKWTYLNDDFNKISQVAFDGEYKNGKKGVQLDISNKDYCYNKLRQMQILQKYYIQIQRLWLI</sequence>
<comment type="caution">
    <text evidence="1">The sequence shown here is derived from an EMBL/GenBank/DDBJ whole genome shotgun (WGS) entry which is preliminary data.</text>
</comment>
<protein>
    <submittedName>
        <fullName evidence="1">Uncharacterized protein</fullName>
    </submittedName>
</protein>